<dbReference type="Proteomes" id="UP000799118">
    <property type="component" value="Unassembled WGS sequence"/>
</dbReference>
<feature type="chain" id="PRO_5025560150" evidence="1">
    <location>
        <begin position="23"/>
        <end position="114"/>
    </location>
</feature>
<proteinExistence type="predicted"/>
<accession>A0A6A4GWG9</accession>
<evidence type="ECO:0000313" key="2">
    <source>
        <dbReference type="EMBL" id="KAE9390108.1"/>
    </source>
</evidence>
<reference evidence="2" key="1">
    <citation type="journal article" date="2019" name="Environ. Microbiol.">
        <title>Fungal ecological strategies reflected in gene transcription - a case study of two litter decomposers.</title>
        <authorList>
            <person name="Barbi F."/>
            <person name="Kohler A."/>
            <person name="Barry K."/>
            <person name="Baskaran P."/>
            <person name="Daum C."/>
            <person name="Fauchery L."/>
            <person name="Ihrmark K."/>
            <person name="Kuo A."/>
            <person name="LaButti K."/>
            <person name="Lipzen A."/>
            <person name="Morin E."/>
            <person name="Grigoriev I.V."/>
            <person name="Henrissat B."/>
            <person name="Lindahl B."/>
            <person name="Martin F."/>
        </authorList>
    </citation>
    <scope>NUCLEOTIDE SEQUENCE</scope>
    <source>
        <strain evidence="2">JB14</strain>
    </source>
</reference>
<gene>
    <name evidence="2" type="ORF">BT96DRAFT_980442</name>
</gene>
<protein>
    <submittedName>
        <fullName evidence="2">Uncharacterized protein</fullName>
    </submittedName>
</protein>
<sequence length="114" mass="12594">MFGYKYLLVLVALTMISLHVQAAVIPQGNVEARDVTKRFPNVDSEALMSREPAVDELEFSRRDSLSDAKLIAEMGRRLAKHEKPTPKELREATAAFGNLAIVASKLGVPQSELE</sequence>
<dbReference type="AlphaFoldDB" id="A0A6A4GWG9"/>
<organism evidence="2 3">
    <name type="scientific">Gymnopus androsaceus JB14</name>
    <dbReference type="NCBI Taxonomy" id="1447944"/>
    <lineage>
        <taxon>Eukaryota</taxon>
        <taxon>Fungi</taxon>
        <taxon>Dikarya</taxon>
        <taxon>Basidiomycota</taxon>
        <taxon>Agaricomycotina</taxon>
        <taxon>Agaricomycetes</taxon>
        <taxon>Agaricomycetidae</taxon>
        <taxon>Agaricales</taxon>
        <taxon>Marasmiineae</taxon>
        <taxon>Omphalotaceae</taxon>
        <taxon>Gymnopus</taxon>
    </lineage>
</organism>
<feature type="signal peptide" evidence="1">
    <location>
        <begin position="1"/>
        <end position="22"/>
    </location>
</feature>
<dbReference type="EMBL" id="ML769670">
    <property type="protein sequence ID" value="KAE9390108.1"/>
    <property type="molecule type" value="Genomic_DNA"/>
</dbReference>
<keyword evidence="1" id="KW-0732">Signal</keyword>
<evidence type="ECO:0000313" key="3">
    <source>
        <dbReference type="Proteomes" id="UP000799118"/>
    </source>
</evidence>
<evidence type="ECO:0000256" key="1">
    <source>
        <dbReference type="SAM" id="SignalP"/>
    </source>
</evidence>
<name>A0A6A4GWG9_9AGAR</name>
<keyword evidence="3" id="KW-1185">Reference proteome</keyword>